<evidence type="ECO:0000256" key="13">
    <source>
        <dbReference type="SAM" id="MobiDB-lite"/>
    </source>
</evidence>
<feature type="compositionally biased region" description="Basic and acidic residues" evidence="13">
    <location>
        <begin position="630"/>
        <end position="649"/>
    </location>
</feature>
<dbReference type="Proteomes" id="UP001306508">
    <property type="component" value="Unassembled WGS sequence"/>
</dbReference>
<dbReference type="SUPFAM" id="SSF57903">
    <property type="entry name" value="FYVE/PHD zinc finger"/>
    <property type="match status" value="1"/>
</dbReference>
<feature type="compositionally biased region" description="Basic residues" evidence="13">
    <location>
        <begin position="247"/>
        <end position="261"/>
    </location>
</feature>
<dbReference type="Pfam" id="PF21356">
    <property type="entry name" value="Vps27_GAT-like"/>
    <property type="match status" value="1"/>
</dbReference>
<evidence type="ECO:0000256" key="8">
    <source>
        <dbReference type="ARBA" id="ARBA00022833"/>
    </source>
</evidence>
<feature type="region of interest" description="Disordered" evidence="13">
    <location>
        <begin position="237"/>
        <end position="273"/>
    </location>
</feature>
<dbReference type="InterPro" id="IPR003903">
    <property type="entry name" value="UIM_dom"/>
</dbReference>
<evidence type="ECO:0000259" key="15">
    <source>
        <dbReference type="PROSITE" id="PS50179"/>
    </source>
</evidence>
<evidence type="ECO:0000256" key="5">
    <source>
        <dbReference type="ARBA" id="ARBA00022737"/>
    </source>
</evidence>
<dbReference type="InterPro" id="IPR000306">
    <property type="entry name" value="Znf_FYVE"/>
</dbReference>
<dbReference type="GO" id="GO:0043130">
    <property type="term" value="F:ubiquitin binding"/>
    <property type="evidence" value="ECO:0007669"/>
    <property type="project" value="InterPro"/>
</dbReference>
<comment type="caution">
    <text evidence="16">The sequence shown here is derived from an EMBL/GenBank/DDBJ whole genome shotgun (WGS) entry which is preliminary data.</text>
</comment>
<dbReference type="Pfam" id="PF01363">
    <property type="entry name" value="FYVE"/>
    <property type="match status" value="1"/>
</dbReference>
<dbReference type="GO" id="GO:0006623">
    <property type="term" value="P:protein targeting to vacuole"/>
    <property type="evidence" value="ECO:0007669"/>
    <property type="project" value="TreeGrafter"/>
</dbReference>
<dbReference type="SMART" id="SM00288">
    <property type="entry name" value="VHS"/>
    <property type="match status" value="1"/>
</dbReference>
<feature type="compositionally biased region" description="Polar residues" evidence="13">
    <location>
        <begin position="591"/>
        <end position="607"/>
    </location>
</feature>
<evidence type="ECO:0000256" key="7">
    <source>
        <dbReference type="ARBA" id="ARBA00022771"/>
    </source>
</evidence>
<dbReference type="PROSITE" id="PS50178">
    <property type="entry name" value="ZF_FYVE"/>
    <property type="match status" value="1"/>
</dbReference>
<dbReference type="SUPFAM" id="SSF48464">
    <property type="entry name" value="ENTH/VHS domain"/>
    <property type="match status" value="1"/>
</dbReference>
<evidence type="ECO:0000256" key="9">
    <source>
        <dbReference type="ARBA" id="ARBA00023136"/>
    </source>
</evidence>
<dbReference type="InterPro" id="IPR002014">
    <property type="entry name" value="VHS_dom"/>
</dbReference>
<dbReference type="InterPro" id="IPR013083">
    <property type="entry name" value="Znf_RING/FYVE/PHD"/>
</dbReference>
<evidence type="ECO:0000256" key="2">
    <source>
        <dbReference type="ARBA" id="ARBA00008597"/>
    </source>
</evidence>
<feature type="region of interest" description="Disordered" evidence="13">
    <location>
        <begin position="538"/>
        <end position="649"/>
    </location>
</feature>
<keyword evidence="4" id="KW-0479">Metal-binding</keyword>
<dbReference type="InterPro" id="IPR017455">
    <property type="entry name" value="Znf_FYVE-rel"/>
</dbReference>
<keyword evidence="7 11" id="KW-0863">Zinc-finger</keyword>
<organism evidence="16 17">
    <name type="scientific">Arxiozyma heterogenica</name>
    <dbReference type="NCBI Taxonomy" id="278026"/>
    <lineage>
        <taxon>Eukaryota</taxon>
        <taxon>Fungi</taxon>
        <taxon>Dikarya</taxon>
        <taxon>Ascomycota</taxon>
        <taxon>Saccharomycotina</taxon>
        <taxon>Saccharomycetes</taxon>
        <taxon>Saccharomycetales</taxon>
        <taxon>Saccharomycetaceae</taxon>
        <taxon>Arxiozyma</taxon>
    </lineage>
</organism>
<keyword evidence="17" id="KW-1185">Reference proteome</keyword>
<comment type="similarity">
    <text evidence="2 10">Belongs to the VPS27 family.</text>
</comment>
<evidence type="ECO:0000313" key="17">
    <source>
        <dbReference type="Proteomes" id="UP001306508"/>
    </source>
</evidence>
<feature type="region of interest" description="Disordered" evidence="13">
    <location>
        <begin position="292"/>
        <end position="325"/>
    </location>
</feature>
<dbReference type="SUPFAM" id="SSF89009">
    <property type="entry name" value="GAT-like domain"/>
    <property type="match status" value="1"/>
</dbReference>
<dbReference type="PANTHER" id="PTHR47794:SF1">
    <property type="entry name" value="VACUOLAR PROTEIN SORTING-ASSOCIATED PROTEIN 27"/>
    <property type="match status" value="1"/>
</dbReference>
<dbReference type="PROSITE" id="PS50330">
    <property type="entry name" value="UIM"/>
    <property type="match status" value="2"/>
</dbReference>
<keyword evidence="6 10" id="KW-0967">Endosome</keyword>
<feature type="compositionally biased region" description="Polar residues" evidence="13">
    <location>
        <begin position="298"/>
        <end position="311"/>
    </location>
</feature>
<keyword evidence="9 10" id="KW-0472">Membrane</keyword>
<comment type="subcellular location">
    <subcellularLocation>
        <location evidence="1 10">Endosome membrane</location>
        <topology evidence="1 10">Peripheral membrane protein</topology>
        <orientation evidence="1 10">Cytoplasmic side</orientation>
    </subcellularLocation>
</comment>
<proteinExistence type="inferred from homology"/>
<feature type="domain" description="FYVE-type" evidence="14">
    <location>
        <begin position="172"/>
        <end position="232"/>
    </location>
</feature>
<feature type="coiled-coil region" evidence="12">
    <location>
        <begin position="328"/>
        <end position="355"/>
    </location>
</feature>
<protein>
    <recommendedName>
        <fullName evidence="3 10">Vacuolar protein sorting-associated protein 27</fullName>
    </recommendedName>
</protein>
<dbReference type="CDD" id="cd15760">
    <property type="entry name" value="FYVE_scVPS27p_like"/>
    <property type="match status" value="1"/>
</dbReference>
<dbReference type="SMART" id="SM00064">
    <property type="entry name" value="FYVE"/>
    <property type="match status" value="1"/>
</dbReference>
<dbReference type="PROSITE" id="PS50179">
    <property type="entry name" value="VHS"/>
    <property type="match status" value="1"/>
</dbReference>
<comment type="function">
    <text evidence="10">Component of the ESCRT-0 complex which is the sorting receptor for ubiquitinated cargo proteins at the multivesicular body (MVB) and recruits ESCRT-I to the MVB outer membrane.</text>
</comment>
<keyword evidence="8" id="KW-0862">Zinc</keyword>
<feature type="domain" description="VHS" evidence="15">
    <location>
        <begin position="18"/>
        <end position="150"/>
    </location>
</feature>
<evidence type="ECO:0000256" key="3">
    <source>
        <dbReference type="ARBA" id="ARBA00017753"/>
    </source>
</evidence>
<dbReference type="InterPro" id="IPR008942">
    <property type="entry name" value="ENTH_VHS"/>
</dbReference>
<evidence type="ECO:0000256" key="12">
    <source>
        <dbReference type="SAM" id="Coils"/>
    </source>
</evidence>
<accession>A0AAN7VZM9</accession>
<dbReference type="Gene3D" id="1.20.5.1940">
    <property type="match status" value="1"/>
</dbReference>
<dbReference type="GO" id="GO:0008270">
    <property type="term" value="F:zinc ion binding"/>
    <property type="evidence" value="ECO:0007669"/>
    <property type="project" value="UniProtKB-KW"/>
</dbReference>
<dbReference type="InterPro" id="IPR017073">
    <property type="entry name" value="HGS/VPS27"/>
</dbReference>
<comment type="subunit">
    <text evidence="10">Component of the ESCRT-0 complex composed of HSE1 and VPS27.</text>
</comment>
<dbReference type="GO" id="GO:0010008">
    <property type="term" value="C:endosome membrane"/>
    <property type="evidence" value="ECO:0007669"/>
    <property type="project" value="UniProtKB-SubCell"/>
</dbReference>
<dbReference type="Gene3D" id="1.25.40.90">
    <property type="match status" value="1"/>
</dbReference>
<dbReference type="Gene3D" id="3.30.40.10">
    <property type="entry name" value="Zinc/RING finger domain, C3HC4 (zinc finger)"/>
    <property type="match status" value="1"/>
</dbReference>
<evidence type="ECO:0000256" key="6">
    <source>
        <dbReference type="ARBA" id="ARBA00022753"/>
    </source>
</evidence>
<dbReference type="PANTHER" id="PTHR47794">
    <property type="entry name" value="VACUOLAR PROTEIN SORTING-ASSOCIATED PROTEIN 27"/>
    <property type="match status" value="1"/>
</dbReference>
<dbReference type="PIRSF" id="PIRSF036956">
    <property type="entry name" value="Hrs_Vps27"/>
    <property type="match status" value="1"/>
</dbReference>
<evidence type="ECO:0000313" key="16">
    <source>
        <dbReference type="EMBL" id="KAK5778264.1"/>
    </source>
</evidence>
<dbReference type="InterPro" id="IPR011011">
    <property type="entry name" value="Znf_FYVE_PHD"/>
</dbReference>
<dbReference type="Pfam" id="PF00790">
    <property type="entry name" value="VHS"/>
    <property type="match status" value="1"/>
</dbReference>
<keyword evidence="12" id="KW-0175">Coiled coil</keyword>
<dbReference type="AlphaFoldDB" id="A0AAN7VZM9"/>
<gene>
    <name evidence="16" type="ORF">RI543_003923</name>
</gene>
<evidence type="ECO:0000259" key="14">
    <source>
        <dbReference type="PROSITE" id="PS50178"/>
    </source>
</evidence>
<evidence type="ECO:0000256" key="1">
    <source>
        <dbReference type="ARBA" id="ARBA00004125"/>
    </source>
</evidence>
<dbReference type="SMART" id="SM00726">
    <property type="entry name" value="UIM"/>
    <property type="match status" value="2"/>
</dbReference>
<sequence>MSSTIISEFEELVDRATSETIPNGEIDLPVSLEVSDIIRSKKIAPRECMRLLKKRIISSNNNPNRQLSSWRLVEICIKNGGIPFIVEICCREFMDFLENTIIKYNNENNELENLTKKIFYELYIAFENDSQLRYVSTVYGRLINKGITFSNDLTSNITDAKAMFESKIPAEWMDSDACMICSNKFSFLNRRHHCRSCGGIFCQEHSSHFIALPDLGIYENVRVCDNCYNDYDSKKHFSGSGSSNSSNKHKKTKRKEKKHPRHTDYNNDEDEEEQIRRAIELSLRESRGQPIEPIVPIVNTQFNNTKSSTEQDSNKYREYEEEDDPDLKAAIEASLKEAEKEKIKQERKQQSYVETSINEPSVSSFELSPEDEDAIYLFAAMVEKMKTQTGAEILQNDAVQKLYQQILSAKPKLNHTLANTNQQYNSLLEMNGKISNIMNIYDYFLEKQLQNINLSSQYTIPSPLPIIERPQPQPQPQPQVQVHPNLQNSNLISNPSTYYQATISKVPTEQSMKQPSIAAPTQIKQSSTLDQLRDVNIPPQDSASVISSNQLPYPTESQESLDEKLEPSEPVYPEEDKEKQVSQKEKETNEKNSILNDQDTTHLTNKTKITHYDFPTVPIQKIPEQPNTIEADKEKEDQPQKEEPILLEL</sequence>
<dbReference type="Gene3D" id="6.10.140.100">
    <property type="match status" value="1"/>
</dbReference>
<dbReference type="InterPro" id="IPR049425">
    <property type="entry name" value="Vps27_GAT-like"/>
</dbReference>
<feature type="compositionally biased region" description="Polar residues" evidence="13">
    <location>
        <begin position="539"/>
        <end position="558"/>
    </location>
</feature>
<evidence type="ECO:0000256" key="11">
    <source>
        <dbReference type="PROSITE-ProRule" id="PRU00091"/>
    </source>
</evidence>
<evidence type="ECO:0000256" key="10">
    <source>
        <dbReference type="PIRNR" id="PIRNR036956"/>
    </source>
</evidence>
<keyword evidence="5" id="KW-0677">Repeat</keyword>
<dbReference type="GO" id="GO:0033565">
    <property type="term" value="C:ESCRT-0 complex"/>
    <property type="evidence" value="ECO:0007669"/>
    <property type="project" value="TreeGrafter"/>
</dbReference>
<feature type="region of interest" description="Disordered" evidence="13">
    <location>
        <begin position="508"/>
        <end position="527"/>
    </location>
</feature>
<dbReference type="GO" id="GO:0043328">
    <property type="term" value="P:protein transport to vacuole involved in ubiquitin-dependent protein catabolic process via the multivesicular body sorting pathway"/>
    <property type="evidence" value="ECO:0007669"/>
    <property type="project" value="TreeGrafter"/>
</dbReference>
<evidence type="ECO:0000256" key="4">
    <source>
        <dbReference type="ARBA" id="ARBA00022723"/>
    </source>
</evidence>
<dbReference type="Pfam" id="PF02809">
    <property type="entry name" value="UIM"/>
    <property type="match status" value="2"/>
</dbReference>
<feature type="compositionally biased region" description="Basic and acidic residues" evidence="13">
    <location>
        <begin position="574"/>
        <end position="590"/>
    </location>
</feature>
<name>A0AAN7VZM9_9SACH</name>
<dbReference type="GO" id="GO:0032266">
    <property type="term" value="F:phosphatidylinositol-3-phosphate binding"/>
    <property type="evidence" value="ECO:0007669"/>
    <property type="project" value="UniProtKB-ARBA"/>
</dbReference>
<reference evidence="17" key="1">
    <citation type="submission" date="2023-07" db="EMBL/GenBank/DDBJ databases">
        <title>A draft genome of Kazachstania heterogenica Y-27499.</title>
        <authorList>
            <person name="Donic C."/>
            <person name="Kralova J.S."/>
            <person name="Fidel L."/>
            <person name="Ben-Dor S."/>
            <person name="Jung S."/>
        </authorList>
    </citation>
    <scope>NUCLEOTIDE SEQUENCE [LARGE SCALE GENOMIC DNA]</scope>
    <source>
        <strain evidence="17">Y27499</strain>
    </source>
</reference>
<feature type="region of interest" description="Disordered" evidence="13">
    <location>
        <begin position="463"/>
        <end position="482"/>
    </location>
</feature>
<dbReference type="EMBL" id="JAWIZZ010000053">
    <property type="protein sequence ID" value="KAK5778264.1"/>
    <property type="molecule type" value="Genomic_DNA"/>
</dbReference>